<keyword evidence="1" id="KW-0812">Transmembrane</keyword>
<feature type="transmembrane region" description="Helical" evidence="1">
    <location>
        <begin position="20"/>
        <end position="38"/>
    </location>
</feature>
<dbReference type="EMBL" id="BAAAPO010000061">
    <property type="protein sequence ID" value="GAA1808533.1"/>
    <property type="molecule type" value="Genomic_DNA"/>
</dbReference>
<keyword evidence="1" id="KW-1133">Transmembrane helix</keyword>
<proteinExistence type="predicted"/>
<gene>
    <name evidence="2" type="ORF">GCM10009811_34750</name>
</gene>
<protein>
    <submittedName>
        <fullName evidence="2">Uncharacterized protein</fullName>
    </submittedName>
</protein>
<organism evidence="2 3">
    <name type="scientific">Nostocoides veronense</name>
    <dbReference type="NCBI Taxonomy" id="330836"/>
    <lineage>
        <taxon>Bacteria</taxon>
        <taxon>Bacillati</taxon>
        <taxon>Actinomycetota</taxon>
        <taxon>Actinomycetes</taxon>
        <taxon>Micrococcales</taxon>
        <taxon>Intrasporangiaceae</taxon>
        <taxon>Nostocoides</taxon>
    </lineage>
</organism>
<dbReference type="Proteomes" id="UP001499938">
    <property type="component" value="Unassembled WGS sequence"/>
</dbReference>
<comment type="caution">
    <text evidence="2">The sequence shown here is derived from an EMBL/GenBank/DDBJ whole genome shotgun (WGS) entry which is preliminary data.</text>
</comment>
<keyword evidence="3" id="KW-1185">Reference proteome</keyword>
<sequence>MGSDPVHWTIDMVSSPSGEFIAVLPVATTTFTTFGKVISRTRPAPTDLDLQFCLPSEAEKCDL</sequence>
<keyword evidence="1" id="KW-0472">Membrane</keyword>
<name>A0ABP4YDB4_9MICO</name>
<evidence type="ECO:0000256" key="1">
    <source>
        <dbReference type="SAM" id="Phobius"/>
    </source>
</evidence>
<accession>A0ABP4YDB4</accession>
<evidence type="ECO:0000313" key="3">
    <source>
        <dbReference type="Proteomes" id="UP001499938"/>
    </source>
</evidence>
<reference evidence="3" key="1">
    <citation type="journal article" date="2019" name="Int. J. Syst. Evol. Microbiol.">
        <title>The Global Catalogue of Microorganisms (GCM) 10K type strain sequencing project: providing services to taxonomists for standard genome sequencing and annotation.</title>
        <authorList>
            <consortium name="The Broad Institute Genomics Platform"/>
            <consortium name="The Broad Institute Genome Sequencing Center for Infectious Disease"/>
            <person name="Wu L."/>
            <person name="Ma J."/>
        </authorList>
    </citation>
    <scope>NUCLEOTIDE SEQUENCE [LARGE SCALE GENOMIC DNA]</scope>
    <source>
        <strain evidence="3">JCM 15592</strain>
    </source>
</reference>
<evidence type="ECO:0000313" key="2">
    <source>
        <dbReference type="EMBL" id="GAA1808533.1"/>
    </source>
</evidence>